<comment type="similarity">
    <text evidence="3">Belongs to the ammonium transporter (TC 2.A.49) family. Rh subfamily.</text>
</comment>
<feature type="transmembrane region" description="Helical" evidence="9">
    <location>
        <begin position="55"/>
        <end position="79"/>
    </location>
</feature>
<feature type="domain" description="Ammonium transporter AmtB-like" evidence="11">
    <location>
        <begin position="57"/>
        <end position="476"/>
    </location>
</feature>
<feature type="transmembrane region" description="Helical" evidence="9">
    <location>
        <begin position="345"/>
        <end position="366"/>
    </location>
</feature>
<sequence>MSTNVSCPPDVLPKLLEALQSLPNPGELALAICAATRHSGLQDKIEAVSHGLNQLYLLFGTALVFVMHGGFAMLAAGAVRSKNAVNILLQTLMDACASALMWYLIGFGFAYGIGDKPNAFIGNALFALTRVHSHNTGSSTGRWLDIVFQWAFCATAVTIPAGSVAERCKFNAYLCYSTFISAFLYPVVAHWVWCSEGWLGYATQKPLLDCGMMDFAGSAVVHMLGGLSGLAGAALLGPRMGRFDIENQPVPLPGHSAVLVVLGTILLWYGWYGFNPASTLVIDTALAAEVASRSAVTTTLGGAAGGVGCLVWTLLRTRTFDLYALCNGVLCGFVAVTAGCHVYEPWAAILCGTGAGIIFDLASLLLLKLGVDDPLGAAPMHGGCGAYGVLFTGLLAKKDYVMQSYTARTSYPYGLFYGGGGRLLACQVIGVLTVAGWTLGFMFPFFWILKRFKLLRVPPEDELQGLDISSHCSRAYYMDQVQDPSRMPQLVTWCNGATDSIAYRNKAGGAIGDAVMRPELMSSPLPQHTQQTTIATTTSTTSTSAWATSPGAFVLGDKSGRFGSKRHYQVQPLGTTANSTPQWNVRFGKERNLQEDAVESPGVATDLTQVPSRPMESQRSGSRNLDVQQGQKMQGQVKAFSMRGSPAADEEGVSTGKLKPQAVAVLATDNSNNGRTEVAAGAAAAGVDQSPSAAPAGRILAGSRSSRSVVAPLGSGVLGAFEDGEDISVHQLIA</sequence>
<feature type="transmembrane region" description="Helical" evidence="9">
    <location>
        <begin position="172"/>
        <end position="193"/>
    </location>
</feature>
<dbReference type="SUPFAM" id="SSF111352">
    <property type="entry name" value="Ammonium transporter"/>
    <property type="match status" value="1"/>
</dbReference>
<comment type="subcellular location">
    <subcellularLocation>
        <location evidence="9">Cell membrane</location>
        <topology evidence="9">Multi-pass membrane protein</topology>
    </subcellularLocation>
    <subcellularLocation>
        <location evidence="1">Membrane</location>
        <topology evidence="1">Multi-pass membrane protein</topology>
    </subcellularLocation>
</comment>
<evidence type="ECO:0000256" key="7">
    <source>
        <dbReference type="ARBA" id="ARBA00023136"/>
    </source>
</evidence>
<dbReference type="GO" id="GO:0008519">
    <property type="term" value="F:ammonium channel activity"/>
    <property type="evidence" value="ECO:0007669"/>
    <property type="project" value="InterPro"/>
</dbReference>
<dbReference type="EMBL" id="BNCP01000039">
    <property type="protein sequence ID" value="GIL87250.1"/>
    <property type="molecule type" value="Genomic_DNA"/>
</dbReference>
<organism evidence="13 14">
    <name type="scientific">Volvox reticuliferus</name>
    <dbReference type="NCBI Taxonomy" id="1737510"/>
    <lineage>
        <taxon>Eukaryota</taxon>
        <taxon>Viridiplantae</taxon>
        <taxon>Chlorophyta</taxon>
        <taxon>core chlorophytes</taxon>
        <taxon>Chlorophyceae</taxon>
        <taxon>CS clade</taxon>
        <taxon>Chlamydomonadales</taxon>
        <taxon>Volvocaceae</taxon>
        <taxon>Volvox</taxon>
    </lineage>
</organism>
<keyword evidence="8 9" id="KW-0924">Ammonia transport</keyword>
<evidence type="ECO:0000256" key="4">
    <source>
        <dbReference type="ARBA" id="ARBA00022448"/>
    </source>
</evidence>
<dbReference type="InterPro" id="IPR001905">
    <property type="entry name" value="Ammonium_transpt"/>
</dbReference>
<evidence type="ECO:0000313" key="13">
    <source>
        <dbReference type="EMBL" id="GIL95850.1"/>
    </source>
</evidence>
<feature type="region of interest" description="Disordered" evidence="10">
    <location>
        <begin position="607"/>
        <end position="634"/>
    </location>
</feature>
<dbReference type="Proteomes" id="UP000722791">
    <property type="component" value="Unassembled WGS sequence"/>
</dbReference>
<evidence type="ECO:0000256" key="9">
    <source>
        <dbReference type="RuleBase" id="RU362002"/>
    </source>
</evidence>
<dbReference type="GO" id="GO:0005886">
    <property type="term" value="C:plasma membrane"/>
    <property type="evidence" value="ECO:0007669"/>
    <property type="project" value="UniProtKB-SubCell"/>
</dbReference>
<dbReference type="Gene3D" id="1.10.3430.10">
    <property type="entry name" value="Ammonium transporter AmtB like domains"/>
    <property type="match status" value="1"/>
</dbReference>
<comment type="caution">
    <text evidence="13">The sequence shown here is derived from an EMBL/GenBank/DDBJ whole genome shotgun (WGS) entry which is preliminary data.</text>
</comment>
<dbReference type="PANTHER" id="PTHR11730:SF6">
    <property type="entry name" value="AMMONIUM TRANSPORTER"/>
    <property type="match status" value="1"/>
</dbReference>
<evidence type="ECO:0000313" key="12">
    <source>
        <dbReference type="EMBL" id="GIL87250.1"/>
    </source>
</evidence>
<keyword evidence="4 9" id="KW-0813">Transport</keyword>
<dbReference type="FunFam" id="1.10.3430.10:FF:000006">
    <property type="entry name" value="Ammonium transporter"/>
    <property type="match status" value="1"/>
</dbReference>
<keyword evidence="5 9" id="KW-0812">Transmembrane</keyword>
<dbReference type="PRINTS" id="PR00342">
    <property type="entry name" value="RHESUSRHD"/>
</dbReference>
<dbReference type="OrthoDB" id="534912at2759"/>
<gene>
    <name evidence="12" type="ORF">Vretifemale_15345</name>
    <name evidence="13" type="ORF">Vretimale_1783</name>
</gene>
<dbReference type="NCBIfam" id="TIGR00836">
    <property type="entry name" value="amt"/>
    <property type="match status" value="1"/>
</dbReference>
<keyword evidence="15" id="KW-1185">Reference proteome</keyword>
<dbReference type="InterPro" id="IPR029020">
    <property type="entry name" value="Ammonium/urea_transptr"/>
</dbReference>
<keyword evidence="6 9" id="KW-1133">Transmembrane helix</keyword>
<dbReference type="GO" id="GO:0097272">
    <property type="term" value="P:ammonium homeostasis"/>
    <property type="evidence" value="ECO:0007669"/>
    <property type="project" value="TreeGrafter"/>
</dbReference>
<feature type="transmembrane region" description="Helical" evidence="9">
    <location>
        <begin position="213"/>
        <end position="236"/>
    </location>
</feature>
<dbReference type="AlphaFoldDB" id="A0A8J4DBJ5"/>
<evidence type="ECO:0000256" key="10">
    <source>
        <dbReference type="SAM" id="MobiDB-lite"/>
    </source>
</evidence>
<evidence type="ECO:0000256" key="1">
    <source>
        <dbReference type="ARBA" id="ARBA00004141"/>
    </source>
</evidence>
<reference evidence="13" key="1">
    <citation type="journal article" date="2021" name="Proc. Natl. Acad. Sci. U.S.A.">
        <title>Three genomes in the algal genus Volvox reveal the fate of a haploid sex-determining region after a transition to homothallism.</title>
        <authorList>
            <person name="Yamamoto K."/>
            <person name="Hamaji T."/>
            <person name="Kawai-Toyooka H."/>
            <person name="Matsuzaki R."/>
            <person name="Takahashi F."/>
            <person name="Nishimura Y."/>
            <person name="Kawachi M."/>
            <person name="Noguchi H."/>
            <person name="Minakuchi Y."/>
            <person name="Umen J.G."/>
            <person name="Toyoda A."/>
            <person name="Nozaki H."/>
        </authorList>
    </citation>
    <scope>NUCLEOTIDE SEQUENCE</scope>
    <source>
        <strain evidence="13">NIES-3785</strain>
        <strain evidence="12">NIES-3786</strain>
    </source>
</reference>
<protein>
    <recommendedName>
        <fullName evidence="9">Ammonium transporter</fullName>
    </recommendedName>
</protein>
<feature type="transmembrane region" description="Helical" evidence="9">
    <location>
        <begin position="416"/>
        <end position="449"/>
    </location>
</feature>
<feature type="transmembrane region" description="Helical" evidence="9">
    <location>
        <begin position="91"/>
        <end position="113"/>
    </location>
</feature>
<accession>A0A8J4DBJ5</accession>
<evidence type="ECO:0000259" key="11">
    <source>
        <dbReference type="Pfam" id="PF00909"/>
    </source>
</evidence>
<dbReference type="InterPro" id="IPR018047">
    <property type="entry name" value="Ammonium_transpt_CS"/>
</dbReference>
<comment type="similarity">
    <text evidence="2 9">Belongs to the ammonia transporter channel (TC 1.A.11.2) family.</text>
</comment>
<evidence type="ECO:0000256" key="8">
    <source>
        <dbReference type="ARBA" id="ARBA00023177"/>
    </source>
</evidence>
<evidence type="ECO:0000256" key="6">
    <source>
        <dbReference type="ARBA" id="ARBA00022989"/>
    </source>
</evidence>
<name>A0A8J4DBJ5_9CHLO</name>
<evidence type="ECO:0000256" key="3">
    <source>
        <dbReference type="ARBA" id="ARBA00011036"/>
    </source>
</evidence>
<evidence type="ECO:0000256" key="2">
    <source>
        <dbReference type="ARBA" id="ARBA00005887"/>
    </source>
</evidence>
<keyword evidence="7 9" id="KW-0472">Membrane</keyword>
<feature type="compositionally biased region" description="Polar residues" evidence="10">
    <location>
        <begin position="607"/>
        <end position="626"/>
    </location>
</feature>
<evidence type="ECO:0000313" key="14">
    <source>
        <dbReference type="Proteomes" id="UP000722791"/>
    </source>
</evidence>
<dbReference type="Pfam" id="PF00909">
    <property type="entry name" value="Ammonium_transp"/>
    <property type="match status" value="1"/>
</dbReference>
<evidence type="ECO:0000313" key="15">
    <source>
        <dbReference type="Proteomes" id="UP000747110"/>
    </source>
</evidence>
<feature type="transmembrane region" description="Helical" evidence="9">
    <location>
        <begin position="146"/>
        <end position="165"/>
    </location>
</feature>
<evidence type="ECO:0000256" key="5">
    <source>
        <dbReference type="ARBA" id="ARBA00022692"/>
    </source>
</evidence>
<proteinExistence type="inferred from homology"/>
<feature type="transmembrane region" description="Helical" evidence="9">
    <location>
        <begin position="294"/>
        <end position="315"/>
    </location>
</feature>
<feature type="transmembrane region" description="Helical" evidence="9">
    <location>
        <begin position="378"/>
        <end position="396"/>
    </location>
</feature>
<dbReference type="PROSITE" id="PS01219">
    <property type="entry name" value="AMMONIUM_TRANSP"/>
    <property type="match status" value="1"/>
</dbReference>
<dbReference type="InterPro" id="IPR002229">
    <property type="entry name" value="RhesusRHD"/>
</dbReference>
<feature type="transmembrane region" description="Helical" evidence="9">
    <location>
        <begin position="257"/>
        <end position="274"/>
    </location>
</feature>
<dbReference type="EMBL" id="BNCQ01000002">
    <property type="protein sequence ID" value="GIL95850.1"/>
    <property type="molecule type" value="Genomic_DNA"/>
</dbReference>
<dbReference type="Proteomes" id="UP000747110">
    <property type="component" value="Unassembled WGS sequence"/>
</dbReference>
<dbReference type="InterPro" id="IPR024041">
    <property type="entry name" value="NH4_transpt_AmtB-like_dom"/>
</dbReference>
<dbReference type="PANTHER" id="PTHR11730">
    <property type="entry name" value="AMMONIUM TRANSPORTER"/>
    <property type="match status" value="1"/>
</dbReference>
<feature type="transmembrane region" description="Helical" evidence="9">
    <location>
        <begin position="322"/>
        <end position="339"/>
    </location>
</feature>